<dbReference type="RefSeq" id="WP_381611997.1">
    <property type="nucleotide sequence ID" value="NZ_JBHTEB010000001.1"/>
</dbReference>
<comment type="catalytic activity">
    <reaction evidence="4">
        <text>holo-[ACP] + malonyl-CoA = malonyl-[ACP] + CoA</text>
        <dbReference type="Rhea" id="RHEA:41792"/>
        <dbReference type="Rhea" id="RHEA-COMP:9623"/>
        <dbReference type="Rhea" id="RHEA-COMP:9685"/>
        <dbReference type="ChEBI" id="CHEBI:57287"/>
        <dbReference type="ChEBI" id="CHEBI:57384"/>
        <dbReference type="ChEBI" id="CHEBI:64479"/>
        <dbReference type="ChEBI" id="CHEBI:78449"/>
        <dbReference type="EC" id="2.3.1.39"/>
    </reaction>
</comment>
<sequence>MKPRTVLLCPGQGAYLPGALRPLRDHPPVSAVLEMVDAHAGVSVSVGDLLTDPAAAPPEELVATHPLAFDLATYTAAVAAASVVLDLLPASADAVMGHSMGDLAALTVAGALTIRQGVQLLSIRDRLLRDARLPRAGLLVTDMTWEQAVDALREGGAPRVRIAAHNAPAQVVLAGPDTDLAAFQRTARDRGHRAAPLTSRTAFHHPLLGEVHRTFRRLLQSQPLRRPRLAVHTTVTDGRRADTPAQLRTAAAAHLAEPMGFGRALHTLRRTGFTTYVDTGPRALLSTLAKVNLPPNGTHTCAPLRTPAPLDRVHDRLTTALTP</sequence>
<dbReference type="SUPFAM" id="SSF52151">
    <property type="entry name" value="FabD/lysophospholipase-like"/>
    <property type="match status" value="1"/>
</dbReference>
<keyword evidence="7" id="KW-1185">Reference proteome</keyword>
<dbReference type="SMART" id="SM00827">
    <property type="entry name" value="PKS_AT"/>
    <property type="match status" value="1"/>
</dbReference>
<dbReference type="InterPro" id="IPR050858">
    <property type="entry name" value="Mal-CoA-ACP_Trans/PKS_FabD"/>
</dbReference>
<evidence type="ECO:0000256" key="2">
    <source>
        <dbReference type="ARBA" id="ARBA00022679"/>
    </source>
</evidence>
<keyword evidence="2 6" id="KW-0808">Transferase</keyword>
<evidence type="ECO:0000256" key="1">
    <source>
        <dbReference type="ARBA" id="ARBA00013258"/>
    </source>
</evidence>
<dbReference type="SUPFAM" id="SSF55048">
    <property type="entry name" value="Probable ACP-binding domain of malonyl-CoA ACP transacylase"/>
    <property type="match status" value="1"/>
</dbReference>
<dbReference type="PANTHER" id="PTHR42681">
    <property type="entry name" value="MALONYL-COA-ACYL CARRIER PROTEIN TRANSACYLASE, MITOCHONDRIAL"/>
    <property type="match status" value="1"/>
</dbReference>
<dbReference type="PANTHER" id="PTHR42681:SF1">
    <property type="entry name" value="MALONYL-COA-ACYL CARRIER PROTEIN TRANSACYLASE, MITOCHONDRIAL"/>
    <property type="match status" value="1"/>
</dbReference>
<comment type="caution">
    <text evidence="6">The sequence shown here is derived from an EMBL/GenBank/DDBJ whole genome shotgun (WGS) entry which is preliminary data.</text>
</comment>
<dbReference type="InterPro" id="IPR016036">
    <property type="entry name" value="Malonyl_transacylase_ACP-bd"/>
</dbReference>
<evidence type="ECO:0000256" key="3">
    <source>
        <dbReference type="ARBA" id="ARBA00023315"/>
    </source>
</evidence>
<organism evidence="6 7">
    <name type="scientific">Streptomyces flavalbus</name>
    <dbReference type="NCBI Taxonomy" id="2665155"/>
    <lineage>
        <taxon>Bacteria</taxon>
        <taxon>Bacillati</taxon>
        <taxon>Actinomycetota</taxon>
        <taxon>Actinomycetes</taxon>
        <taxon>Kitasatosporales</taxon>
        <taxon>Streptomycetaceae</taxon>
        <taxon>Streptomyces</taxon>
    </lineage>
</organism>
<keyword evidence="3 6" id="KW-0012">Acyltransferase</keyword>
<evidence type="ECO:0000313" key="6">
    <source>
        <dbReference type="EMBL" id="MFD0317026.1"/>
    </source>
</evidence>
<protein>
    <recommendedName>
        <fullName evidence="1">[acyl-carrier-protein] S-malonyltransferase</fullName>
        <ecNumber evidence="1">2.3.1.39</ecNumber>
    </recommendedName>
</protein>
<dbReference type="EMBL" id="JBHTEB010000001">
    <property type="protein sequence ID" value="MFD0317026.1"/>
    <property type="molecule type" value="Genomic_DNA"/>
</dbReference>
<dbReference type="GO" id="GO:0004314">
    <property type="term" value="F:[acyl-carrier-protein] S-malonyltransferase activity"/>
    <property type="evidence" value="ECO:0007669"/>
    <property type="project" value="UniProtKB-EC"/>
</dbReference>
<dbReference type="Pfam" id="PF00698">
    <property type="entry name" value="Acyl_transf_1"/>
    <property type="match status" value="1"/>
</dbReference>
<dbReference type="Proteomes" id="UP001597023">
    <property type="component" value="Unassembled WGS sequence"/>
</dbReference>
<proteinExistence type="predicted"/>
<dbReference type="EC" id="2.3.1.39" evidence="1"/>
<dbReference type="Gene3D" id="3.40.366.10">
    <property type="entry name" value="Malonyl-Coenzyme A Acyl Carrier Protein, domain 2"/>
    <property type="match status" value="1"/>
</dbReference>
<dbReference type="InterPro" id="IPR014043">
    <property type="entry name" value="Acyl_transferase_dom"/>
</dbReference>
<dbReference type="Gene3D" id="3.30.70.250">
    <property type="entry name" value="Malonyl-CoA ACP transacylase, ACP-binding"/>
    <property type="match status" value="1"/>
</dbReference>
<name>A0ABW2WCV2_9ACTN</name>
<feature type="domain" description="Malonyl-CoA:ACP transacylase (MAT)" evidence="5">
    <location>
        <begin position="8"/>
        <end position="308"/>
    </location>
</feature>
<evidence type="ECO:0000313" key="7">
    <source>
        <dbReference type="Proteomes" id="UP001597023"/>
    </source>
</evidence>
<dbReference type="InterPro" id="IPR001227">
    <property type="entry name" value="Ac_transferase_dom_sf"/>
</dbReference>
<evidence type="ECO:0000256" key="4">
    <source>
        <dbReference type="ARBA" id="ARBA00048462"/>
    </source>
</evidence>
<dbReference type="InterPro" id="IPR016035">
    <property type="entry name" value="Acyl_Trfase/lysoPLipase"/>
</dbReference>
<gene>
    <name evidence="6" type="ORF">ACFQZ6_22975</name>
</gene>
<evidence type="ECO:0000259" key="5">
    <source>
        <dbReference type="SMART" id="SM00827"/>
    </source>
</evidence>
<accession>A0ABW2WCV2</accession>
<reference evidence="7" key="1">
    <citation type="journal article" date="2019" name="Int. J. Syst. Evol. Microbiol.">
        <title>The Global Catalogue of Microorganisms (GCM) 10K type strain sequencing project: providing services to taxonomists for standard genome sequencing and annotation.</title>
        <authorList>
            <consortium name="The Broad Institute Genomics Platform"/>
            <consortium name="The Broad Institute Genome Sequencing Center for Infectious Disease"/>
            <person name="Wu L."/>
            <person name="Ma J."/>
        </authorList>
    </citation>
    <scope>NUCLEOTIDE SEQUENCE [LARGE SCALE GENOMIC DNA]</scope>
    <source>
        <strain evidence="7">CGMCC 4.7400</strain>
    </source>
</reference>